<organism evidence="2 3">
    <name type="scientific">Massilia norwichensis</name>
    <dbReference type="NCBI Taxonomy" id="1442366"/>
    <lineage>
        <taxon>Bacteria</taxon>
        <taxon>Pseudomonadati</taxon>
        <taxon>Pseudomonadota</taxon>
        <taxon>Betaproteobacteria</taxon>
        <taxon>Burkholderiales</taxon>
        <taxon>Oxalobacteraceae</taxon>
        <taxon>Telluria group</taxon>
        <taxon>Massilia</taxon>
    </lineage>
</organism>
<dbReference type="CDD" id="cd17470">
    <property type="entry name" value="T3SS_Flik_C"/>
    <property type="match status" value="1"/>
</dbReference>
<evidence type="ECO:0000313" key="3">
    <source>
        <dbReference type="Proteomes" id="UP001205560"/>
    </source>
</evidence>
<dbReference type="RefSeq" id="WP_258845239.1">
    <property type="nucleotide sequence ID" value="NZ_JANUGX010000009.1"/>
</dbReference>
<proteinExistence type="predicted"/>
<evidence type="ECO:0000313" key="2">
    <source>
        <dbReference type="EMBL" id="MCS0589475.1"/>
    </source>
</evidence>
<keyword evidence="3" id="KW-1185">Reference proteome</keyword>
<feature type="domain" description="Flagellar hook-length control protein-like C-terminal" evidence="1">
    <location>
        <begin position="276"/>
        <end position="347"/>
    </location>
</feature>
<dbReference type="InterPro" id="IPR021136">
    <property type="entry name" value="Flagellar_hook_control-like_C"/>
</dbReference>
<gene>
    <name evidence="2" type="ORF">NX782_09665</name>
</gene>
<name>A0ABT2A5K6_9BURK</name>
<reference evidence="2 3" key="1">
    <citation type="submission" date="2022-08" db="EMBL/GenBank/DDBJ databases">
        <title>Reclassification of Massilia species as members of the genera Telluria, Duganella, Pseudoduganella, Mokoshia gen. nov. and Zemynaea gen. nov. using orthogonal and non-orthogonal genome-based approaches.</title>
        <authorList>
            <person name="Bowman J.P."/>
        </authorList>
    </citation>
    <scope>NUCLEOTIDE SEQUENCE [LARGE SCALE GENOMIC DNA]</scope>
    <source>
        <strain evidence="2 3">LMG 28164</strain>
    </source>
</reference>
<keyword evidence="2" id="KW-0966">Cell projection</keyword>
<comment type="caution">
    <text evidence="2">The sequence shown here is derived from an EMBL/GenBank/DDBJ whole genome shotgun (WGS) entry which is preliminary data.</text>
</comment>
<dbReference type="EMBL" id="JANUGX010000009">
    <property type="protein sequence ID" value="MCS0589475.1"/>
    <property type="molecule type" value="Genomic_DNA"/>
</dbReference>
<accession>A0ABT2A5K6</accession>
<protein>
    <submittedName>
        <fullName evidence="2">Flagellar hook-length control protein FliK</fullName>
    </submittedName>
</protein>
<evidence type="ECO:0000259" key="1">
    <source>
        <dbReference type="Pfam" id="PF02120"/>
    </source>
</evidence>
<sequence>MARFDLPGVAAPAAVTAGATLGDPRQQAFQRALQTMLGAKVPVQVLARLADGSSLVEVAGIPARMQLPATALPGTELPLTVMSAYPRPTFQLAEGDAGAPRLLYASADPKSGMATIAAAATPPASAPSAMADAALPPGVTSELSPAARLLGAALAQAGGAPVVHATAPLLPGQAVAARDLAPALRQALESSGLFYESHVAAWAGGARSLDSLGAEPQMRHPPADQAAAANYLAPQLALQEHQQLVWQGQLTAGLPLEWRIGRDAPPRDQDAGPDTPEPAWQSGLRLRFAHLGELEARLVLRGETLSVSLTAGDGATSLLRTHAPRLAEALAAAGIPLAGFAVATGTDADD</sequence>
<keyword evidence="2" id="KW-0282">Flagellum</keyword>
<dbReference type="Proteomes" id="UP001205560">
    <property type="component" value="Unassembled WGS sequence"/>
</dbReference>
<dbReference type="InterPro" id="IPR038610">
    <property type="entry name" value="FliK-like_C_sf"/>
</dbReference>
<keyword evidence="2" id="KW-0969">Cilium</keyword>
<dbReference type="Gene3D" id="3.30.750.140">
    <property type="match status" value="1"/>
</dbReference>
<dbReference type="Pfam" id="PF02120">
    <property type="entry name" value="Flg_hook"/>
    <property type="match status" value="1"/>
</dbReference>